<dbReference type="Pfam" id="PF05598">
    <property type="entry name" value="DUF772"/>
    <property type="match status" value="1"/>
</dbReference>
<comment type="caution">
    <text evidence="2">The sequence shown here is derived from an EMBL/GenBank/DDBJ whole genome shotgun (WGS) entry which is preliminary data.</text>
</comment>
<evidence type="ECO:0000313" key="2">
    <source>
        <dbReference type="EMBL" id="MBM7645944.1"/>
    </source>
</evidence>
<accession>A0ABS2Q0W8</accession>
<evidence type="ECO:0000313" key="3">
    <source>
        <dbReference type="Proteomes" id="UP000808914"/>
    </source>
</evidence>
<keyword evidence="3" id="KW-1185">Reference proteome</keyword>
<reference evidence="2 3" key="1">
    <citation type="submission" date="2021-01" db="EMBL/GenBank/DDBJ databases">
        <title>Genomic Encyclopedia of Type Strains, Phase IV (KMG-IV): sequencing the most valuable type-strain genomes for metagenomic binning, comparative biology and taxonomic classification.</title>
        <authorList>
            <person name="Goeker M."/>
        </authorList>
    </citation>
    <scope>NUCLEOTIDE SEQUENCE [LARGE SCALE GENOMIC DNA]</scope>
    <source>
        <strain evidence="2 3">DSM 28236</strain>
    </source>
</reference>
<name>A0ABS2Q0W8_9BACL</name>
<sequence>MSNHDNYNTQMTFLPETEDKKNAKRQLAPTFKPYNNRQVQAIFDIESLIPEHHAARVVDEMVEAVPDDQLFSHYKGGRSSYHPKMMLKIILYAYSQKVYSCRGIENENRNSSLNAVSFNLRFQIAD</sequence>
<proteinExistence type="predicted"/>
<dbReference type="PANTHER" id="PTHR33408">
    <property type="entry name" value="TRANSPOSASE"/>
    <property type="match status" value="1"/>
</dbReference>
<evidence type="ECO:0000259" key="1">
    <source>
        <dbReference type="Pfam" id="PF05598"/>
    </source>
</evidence>
<dbReference type="EMBL" id="JAFBER010000013">
    <property type="protein sequence ID" value="MBM7645944.1"/>
    <property type="molecule type" value="Genomic_DNA"/>
</dbReference>
<gene>
    <name evidence="2" type="ORF">JOD45_002169</name>
</gene>
<organism evidence="2 3">
    <name type="scientific">Scopulibacillus daqui</name>
    <dbReference type="NCBI Taxonomy" id="1469162"/>
    <lineage>
        <taxon>Bacteria</taxon>
        <taxon>Bacillati</taxon>
        <taxon>Bacillota</taxon>
        <taxon>Bacilli</taxon>
        <taxon>Bacillales</taxon>
        <taxon>Sporolactobacillaceae</taxon>
        <taxon>Scopulibacillus</taxon>
    </lineage>
</organism>
<protein>
    <submittedName>
        <fullName evidence="2">Transposase</fullName>
    </submittedName>
</protein>
<dbReference type="Proteomes" id="UP000808914">
    <property type="component" value="Unassembled WGS sequence"/>
</dbReference>
<feature type="domain" description="Transposase InsH N-terminal" evidence="1">
    <location>
        <begin position="44"/>
        <end position="109"/>
    </location>
</feature>
<dbReference type="PANTHER" id="PTHR33408:SF2">
    <property type="entry name" value="TRANSPOSASE DDE DOMAIN-CONTAINING PROTEIN"/>
    <property type="match status" value="1"/>
</dbReference>
<dbReference type="InterPro" id="IPR008490">
    <property type="entry name" value="Transposase_InsH_N"/>
</dbReference>